<evidence type="ECO:0000256" key="3">
    <source>
        <dbReference type="ARBA" id="ARBA00023163"/>
    </source>
</evidence>
<dbReference type="GO" id="GO:0005829">
    <property type="term" value="C:cytosol"/>
    <property type="evidence" value="ECO:0007669"/>
    <property type="project" value="TreeGrafter"/>
</dbReference>
<dbReference type="GO" id="GO:0003700">
    <property type="term" value="F:DNA-binding transcription factor activity"/>
    <property type="evidence" value="ECO:0007669"/>
    <property type="project" value="TreeGrafter"/>
</dbReference>
<keyword evidence="1" id="KW-0805">Transcription regulation</keyword>
<dbReference type="SMART" id="SM00419">
    <property type="entry name" value="HTH_CRP"/>
    <property type="match status" value="1"/>
</dbReference>
<dbReference type="SUPFAM" id="SSF51206">
    <property type="entry name" value="cAMP-binding domain-like"/>
    <property type="match status" value="1"/>
</dbReference>
<dbReference type="PANTHER" id="PTHR24567:SF68">
    <property type="entry name" value="DNA-BINDING TRANSCRIPTIONAL DUAL REGULATOR CRP"/>
    <property type="match status" value="1"/>
</dbReference>
<reference evidence="6 7" key="1">
    <citation type="submission" date="2020-08" db="EMBL/GenBank/DDBJ databases">
        <title>Genomic Encyclopedia of Type Strains, Phase IV (KMG-IV): sequencing the most valuable type-strain genomes for metagenomic binning, comparative biology and taxonomic classification.</title>
        <authorList>
            <person name="Goeker M."/>
        </authorList>
    </citation>
    <scope>NUCLEOTIDE SEQUENCE [LARGE SCALE GENOMIC DNA]</scope>
    <source>
        <strain evidence="6 7">DSM 103733</strain>
    </source>
</reference>
<dbReference type="InterPro" id="IPR018490">
    <property type="entry name" value="cNMP-bd_dom_sf"/>
</dbReference>
<evidence type="ECO:0000256" key="2">
    <source>
        <dbReference type="ARBA" id="ARBA00023125"/>
    </source>
</evidence>
<dbReference type="InterPro" id="IPR012318">
    <property type="entry name" value="HTH_CRP"/>
</dbReference>
<dbReference type="GO" id="GO:0003677">
    <property type="term" value="F:DNA binding"/>
    <property type="evidence" value="ECO:0007669"/>
    <property type="project" value="UniProtKB-KW"/>
</dbReference>
<proteinExistence type="predicted"/>
<dbReference type="InterPro" id="IPR014710">
    <property type="entry name" value="RmlC-like_jellyroll"/>
</dbReference>
<organism evidence="6 7">
    <name type="scientific">Silvibacterium bohemicum</name>
    <dbReference type="NCBI Taxonomy" id="1577686"/>
    <lineage>
        <taxon>Bacteria</taxon>
        <taxon>Pseudomonadati</taxon>
        <taxon>Acidobacteriota</taxon>
        <taxon>Terriglobia</taxon>
        <taxon>Terriglobales</taxon>
        <taxon>Acidobacteriaceae</taxon>
        <taxon>Silvibacterium</taxon>
    </lineage>
</organism>
<accession>A0A841K9S1</accession>
<feature type="domain" description="Cyclic nucleotide-binding" evidence="4">
    <location>
        <begin position="1"/>
        <end position="86"/>
    </location>
</feature>
<evidence type="ECO:0000313" key="6">
    <source>
        <dbReference type="EMBL" id="MBB6147308.1"/>
    </source>
</evidence>
<dbReference type="PROSITE" id="PS50042">
    <property type="entry name" value="CNMP_BINDING_3"/>
    <property type="match status" value="1"/>
</dbReference>
<dbReference type="Gene3D" id="1.10.10.10">
    <property type="entry name" value="Winged helix-like DNA-binding domain superfamily/Winged helix DNA-binding domain"/>
    <property type="match status" value="1"/>
</dbReference>
<name>A0A841K9S1_9BACT</name>
<comment type="caution">
    <text evidence="6">The sequence shown here is derived from an EMBL/GenBank/DDBJ whole genome shotgun (WGS) entry which is preliminary data.</text>
</comment>
<protein>
    <submittedName>
        <fullName evidence="6">CRP-like cAMP-binding protein</fullName>
    </submittedName>
</protein>
<dbReference type="EMBL" id="JACHEK010000014">
    <property type="protein sequence ID" value="MBB6147308.1"/>
    <property type="molecule type" value="Genomic_DNA"/>
</dbReference>
<dbReference type="Gene3D" id="2.60.120.10">
    <property type="entry name" value="Jelly Rolls"/>
    <property type="match status" value="1"/>
</dbReference>
<evidence type="ECO:0000259" key="5">
    <source>
        <dbReference type="PROSITE" id="PS51063"/>
    </source>
</evidence>
<sequence length="213" mass="24051">MQLSAKEAFFAQGTLAQSIFYLHKGRAKLTVVSHSGKEATIALVSAGDFFGEESLRDVDGQRTVTATAITRCTALQIDREEMIQALHREHALSDVFVKFMLTRAMRVQADLVDQLFNSSEKRLARTLLLMARYGMEGPPEALIPPITQETLANMIGTTRSRVNFFMNRFRKLGLIEYKGRIRVHEELVNVILNEDLEPLTERSSISIPYYGLN</sequence>
<evidence type="ECO:0000259" key="4">
    <source>
        <dbReference type="PROSITE" id="PS50042"/>
    </source>
</evidence>
<evidence type="ECO:0000256" key="1">
    <source>
        <dbReference type="ARBA" id="ARBA00023015"/>
    </source>
</evidence>
<keyword evidence="2" id="KW-0238">DNA-binding</keyword>
<dbReference type="Proteomes" id="UP000538666">
    <property type="component" value="Unassembled WGS sequence"/>
</dbReference>
<dbReference type="Pfam" id="PF13545">
    <property type="entry name" value="HTH_Crp_2"/>
    <property type="match status" value="1"/>
</dbReference>
<dbReference type="PROSITE" id="PS51063">
    <property type="entry name" value="HTH_CRP_2"/>
    <property type="match status" value="1"/>
</dbReference>
<dbReference type="PANTHER" id="PTHR24567">
    <property type="entry name" value="CRP FAMILY TRANSCRIPTIONAL REGULATORY PROTEIN"/>
    <property type="match status" value="1"/>
</dbReference>
<dbReference type="InterPro" id="IPR036390">
    <property type="entry name" value="WH_DNA-bd_sf"/>
</dbReference>
<dbReference type="Pfam" id="PF00027">
    <property type="entry name" value="cNMP_binding"/>
    <property type="match status" value="1"/>
</dbReference>
<dbReference type="CDD" id="cd00038">
    <property type="entry name" value="CAP_ED"/>
    <property type="match status" value="1"/>
</dbReference>
<dbReference type="InterPro" id="IPR050397">
    <property type="entry name" value="Env_Response_Regulators"/>
</dbReference>
<gene>
    <name evidence="6" type="ORF">HNQ77_005304</name>
</gene>
<evidence type="ECO:0000313" key="7">
    <source>
        <dbReference type="Proteomes" id="UP000538666"/>
    </source>
</evidence>
<dbReference type="InterPro" id="IPR036388">
    <property type="entry name" value="WH-like_DNA-bd_sf"/>
</dbReference>
<dbReference type="InterPro" id="IPR000595">
    <property type="entry name" value="cNMP-bd_dom"/>
</dbReference>
<keyword evidence="7" id="KW-1185">Reference proteome</keyword>
<keyword evidence="3" id="KW-0804">Transcription</keyword>
<dbReference type="SUPFAM" id="SSF46785">
    <property type="entry name" value="Winged helix' DNA-binding domain"/>
    <property type="match status" value="1"/>
</dbReference>
<dbReference type="AlphaFoldDB" id="A0A841K9S1"/>
<feature type="domain" description="HTH crp-type" evidence="5">
    <location>
        <begin position="117"/>
        <end position="187"/>
    </location>
</feature>